<keyword evidence="2" id="KW-1185">Reference proteome</keyword>
<dbReference type="VEuPathDB" id="MicrosporidiaDB:NBO_154g0001"/>
<sequence length="139" mass="16001">MCTNKEVFLCSLILSVLKLSNYRVTATYLLLESEKGTKISSKSLKDDKSNVYYEMPLDLTIKNRIRSKEINFYKQPLINFMPTSSTVNLSFLSLNLHQSEPMITDPLISSTTLEINASKELKNNFGFSNERLRFFISKK</sequence>
<dbReference type="AlphaFoldDB" id="R0KSF7"/>
<organism evidence="1 2">
    <name type="scientific">Nosema bombycis (strain CQ1 / CVCC 102059)</name>
    <name type="common">Microsporidian parasite</name>
    <name type="synonym">Pebrine of silkworm</name>
    <dbReference type="NCBI Taxonomy" id="578461"/>
    <lineage>
        <taxon>Eukaryota</taxon>
        <taxon>Fungi</taxon>
        <taxon>Fungi incertae sedis</taxon>
        <taxon>Microsporidia</taxon>
        <taxon>Nosematidae</taxon>
        <taxon>Nosema</taxon>
    </lineage>
</organism>
<evidence type="ECO:0000313" key="1">
    <source>
        <dbReference type="EMBL" id="EOB13152.1"/>
    </source>
</evidence>
<name>R0KSF7_NOSB1</name>
<proteinExistence type="predicted"/>
<evidence type="ECO:0000313" key="2">
    <source>
        <dbReference type="Proteomes" id="UP000016927"/>
    </source>
</evidence>
<gene>
    <name evidence="1" type="ORF">NBO_154g0001</name>
</gene>
<reference evidence="1 2" key="1">
    <citation type="journal article" date="2013" name="BMC Genomics">
        <title>Comparative genomics of parasitic silkworm microsporidia reveal an association between genome expansion and host adaptation.</title>
        <authorList>
            <person name="Pan G."/>
            <person name="Xu J."/>
            <person name="Li T."/>
            <person name="Xia Q."/>
            <person name="Liu S.L."/>
            <person name="Zhang G."/>
            <person name="Li S."/>
            <person name="Li C."/>
            <person name="Liu H."/>
            <person name="Yang L."/>
            <person name="Liu T."/>
            <person name="Zhang X."/>
            <person name="Wu Z."/>
            <person name="Fan W."/>
            <person name="Dang X."/>
            <person name="Xiang H."/>
            <person name="Tao M."/>
            <person name="Li Y."/>
            <person name="Hu J."/>
            <person name="Li Z."/>
            <person name="Lin L."/>
            <person name="Luo J."/>
            <person name="Geng L."/>
            <person name="Wang L."/>
            <person name="Long M."/>
            <person name="Wan Y."/>
            <person name="He N."/>
            <person name="Zhang Z."/>
            <person name="Lu C."/>
            <person name="Keeling P.J."/>
            <person name="Wang J."/>
            <person name="Xiang Z."/>
            <person name="Zhou Z."/>
        </authorList>
    </citation>
    <scope>NUCLEOTIDE SEQUENCE [LARGE SCALE GENOMIC DNA]</scope>
    <source>
        <strain evidence="2">CQ1 / CVCC 102059</strain>
    </source>
</reference>
<dbReference type="EMBL" id="KB909062">
    <property type="protein sequence ID" value="EOB13152.1"/>
    <property type="molecule type" value="Genomic_DNA"/>
</dbReference>
<protein>
    <submittedName>
        <fullName evidence="1">Uncharacterized protein</fullName>
    </submittedName>
</protein>
<accession>R0KSF7</accession>
<dbReference type="Proteomes" id="UP000016927">
    <property type="component" value="Unassembled WGS sequence"/>
</dbReference>
<dbReference type="HOGENOM" id="CLU_1845663_0_0_1"/>